<dbReference type="InterPro" id="IPR054331">
    <property type="entry name" value="LiaF_TM"/>
</dbReference>
<dbReference type="Proteomes" id="UP000290649">
    <property type="component" value="Unassembled WGS sequence"/>
</dbReference>
<organism evidence="4 5">
    <name type="scientific">Anaerobacillus alkaliphilus</name>
    <dbReference type="NCBI Taxonomy" id="1548597"/>
    <lineage>
        <taxon>Bacteria</taxon>
        <taxon>Bacillati</taxon>
        <taxon>Bacillota</taxon>
        <taxon>Bacilli</taxon>
        <taxon>Bacillales</taxon>
        <taxon>Bacillaceae</taxon>
        <taxon>Anaerobacillus</taxon>
    </lineage>
</organism>
<dbReference type="RefSeq" id="WP_129079617.1">
    <property type="nucleotide sequence ID" value="NZ_QOUX01000046.1"/>
</dbReference>
<feature type="transmembrane region" description="Helical" evidence="1">
    <location>
        <begin position="69"/>
        <end position="86"/>
    </location>
</feature>
<dbReference type="PIRSF" id="PIRSF031509">
    <property type="entry name" value="Cell_wall_LiaF/YvqF"/>
    <property type="match status" value="1"/>
</dbReference>
<sequence length="272" mass="30900">MTNKVFGIVILGVGLLFLLTNIGVIEMNIGTFISMYWPLIIIYIGLRQVLRGFIYFVKKLSDGKWRFNKLFWGALILAFGLVIQGNKLEYFQISMGEFWGWLWPILIIYFGISLIFNRKSGLIVVDLSEFGDEDKIKPFEKEKSFKTSSNSKQKLMIGDIRLGKSPWQIDEMKTWVGVGDISLDLSTAMLKEGVNTIDLSGGIGDVKIFVPEDLPIKINADVKLGEVKIFDNKQAGTSRFVSYESENYQNAEKKVQIYIQLSIGDIKVKRVD</sequence>
<dbReference type="InterPro" id="IPR047793">
    <property type="entry name" value="LiaF_C"/>
</dbReference>
<feature type="transmembrane region" description="Helical" evidence="1">
    <location>
        <begin position="98"/>
        <end position="116"/>
    </location>
</feature>
<protein>
    <recommendedName>
        <fullName evidence="6">Cell wall-active antibiotics response LiaF-like C-terminal domain-containing protein</fullName>
    </recommendedName>
</protein>
<dbReference type="InterPro" id="IPR024425">
    <property type="entry name" value="LiaF-like_C"/>
</dbReference>
<dbReference type="AlphaFoldDB" id="A0A4Q0VQR3"/>
<dbReference type="GO" id="GO:0016020">
    <property type="term" value="C:membrane"/>
    <property type="evidence" value="ECO:0007669"/>
    <property type="project" value="InterPro"/>
</dbReference>
<dbReference type="InterPro" id="IPR016975">
    <property type="entry name" value="Cell_wall_LiaF"/>
</dbReference>
<name>A0A4Q0VQR3_9BACI</name>
<feature type="domain" description="LiaF transmembrane" evidence="3">
    <location>
        <begin position="5"/>
        <end position="120"/>
    </location>
</feature>
<accession>A0A4Q0VQR3</accession>
<keyword evidence="1" id="KW-0472">Membrane</keyword>
<evidence type="ECO:0000313" key="4">
    <source>
        <dbReference type="EMBL" id="RXI98257.1"/>
    </source>
</evidence>
<keyword evidence="1" id="KW-0812">Transmembrane</keyword>
<dbReference type="Pfam" id="PF09922">
    <property type="entry name" value="LiaF-like_C"/>
    <property type="match status" value="1"/>
</dbReference>
<dbReference type="Pfam" id="PF22570">
    <property type="entry name" value="LiaF-TM"/>
    <property type="match status" value="1"/>
</dbReference>
<feature type="transmembrane region" description="Helical" evidence="1">
    <location>
        <begin position="5"/>
        <end position="24"/>
    </location>
</feature>
<keyword evidence="5" id="KW-1185">Reference proteome</keyword>
<gene>
    <name evidence="4" type="ORF">DS745_18145</name>
</gene>
<keyword evidence="1" id="KW-1133">Transmembrane helix</keyword>
<evidence type="ECO:0000259" key="2">
    <source>
        <dbReference type="Pfam" id="PF09922"/>
    </source>
</evidence>
<comment type="caution">
    <text evidence="4">The sequence shown here is derived from an EMBL/GenBank/DDBJ whole genome shotgun (WGS) entry which is preliminary data.</text>
</comment>
<dbReference type="OrthoDB" id="1953204at2"/>
<dbReference type="EMBL" id="QOUX01000046">
    <property type="protein sequence ID" value="RXI98257.1"/>
    <property type="molecule type" value="Genomic_DNA"/>
</dbReference>
<evidence type="ECO:0000313" key="5">
    <source>
        <dbReference type="Proteomes" id="UP000290649"/>
    </source>
</evidence>
<reference evidence="4 5" key="1">
    <citation type="journal article" date="2019" name="Int. J. Syst. Evol. Microbiol.">
        <title>Anaerobacillus alkaliphilus sp. nov., a novel alkaliphilic and moderately halophilic bacterium.</title>
        <authorList>
            <person name="Borsodi A.K."/>
            <person name="Aszalos J.M."/>
            <person name="Bihari P."/>
            <person name="Nagy I."/>
            <person name="Schumann P."/>
            <person name="Sproer C."/>
            <person name="Kovacs A.L."/>
            <person name="Boka K."/>
            <person name="Dobosy P."/>
            <person name="Ovari M."/>
            <person name="Szili-Kovacs T."/>
            <person name="Toth E."/>
        </authorList>
    </citation>
    <scope>NUCLEOTIDE SEQUENCE [LARGE SCALE GENOMIC DNA]</scope>
    <source>
        <strain evidence="4 5">B16-10</strain>
    </source>
</reference>
<evidence type="ECO:0008006" key="6">
    <source>
        <dbReference type="Google" id="ProtNLM"/>
    </source>
</evidence>
<dbReference type="NCBIfam" id="NF040535">
    <property type="entry name" value="LiaF_C_term"/>
    <property type="match status" value="1"/>
</dbReference>
<proteinExistence type="predicted"/>
<evidence type="ECO:0000256" key="1">
    <source>
        <dbReference type="SAM" id="Phobius"/>
    </source>
</evidence>
<evidence type="ECO:0000259" key="3">
    <source>
        <dbReference type="Pfam" id="PF22570"/>
    </source>
</evidence>
<feature type="domain" description="Cell wall-active antibiotics response LiaF-like C-terminal" evidence="2">
    <location>
        <begin position="156"/>
        <end position="268"/>
    </location>
</feature>